<accession>A0ABY2CZE2</accession>
<proteinExistence type="predicted"/>
<dbReference type="SUPFAM" id="SSF52266">
    <property type="entry name" value="SGNH hydrolase"/>
    <property type="match status" value="1"/>
</dbReference>
<dbReference type="RefSeq" id="WP_132097970.1">
    <property type="nucleotide sequence ID" value="NZ_SMDA01000002.1"/>
</dbReference>
<name>A0ABY2CZE2_GULMO</name>
<dbReference type="EMBL" id="SMDA01000002">
    <property type="protein sequence ID" value="TCW32984.1"/>
    <property type="molecule type" value="Genomic_DNA"/>
</dbReference>
<keyword evidence="2" id="KW-1185">Reference proteome</keyword>
<reference evidence="1 2" key="1">
    <citation type="submission" date="2019-03" db="EMBL/GenBank/DDBJ databases">
        <title>Genomic Encyclopedia of Type Strains, Phase IV (KMG-IV): sequencing the most valuable type-strain genomes for metagenomic binning, comparative biology and taxonomic classification.</title>
        <authorList>
            <person name="Goeker M."/>
        </authorList>
    </citation>
    <scope>NUCLEOTIDE SEQUENCE [LARGE SCALE GENOMIC DNA]</scope>
    <source>
        <strain evidence="1 2">DSM 18507</strain>
    </source>
</reference>
<dbReference type="Proteomes" id="UP000294801">
    <property type="component" value="Unassembled WGS sequence"/>
</dbReference>
<dbReference type="Gene3D" id="3.40.50.1110">
    <property type="entry name" value="SGNH hydrolase"/>
    <property type="match status" value="1"/>
</dbReference>
<evidence type="ECO:0008006" key="3">
    <source>
        <dbReference type="Google" id="ProtNLM"/>
    </source>
</evidence>
<evidence type="ECO:0000313" key="1">
    <source>
        <dbReference type="EMBL" id="TCW32984.1"/>
    </source>
</evidence>
<sequence length="226" mass="25336">MQRIPGMKNPRAGGFPLWLFEFCFDNGLLGRHLINCEIVGGATATGLANPRPTSGARARFEGAVLRYRRFDTIFLMLGEVDCSVTFWLLAARSAQAATDFIPRAVQNIAGMVEWIRKQVPGKAIFLVAAPLPSVTDEQSGQQELPLRQRIGASLAQRTALVHAYNRALHALARQQGLGWIDTIPDLLDPSTGLLDRRFCHEDRVDHHHCFEKTAPVWRKHLQQHLR</sequence>
<comment type="caution">
    <text evidence="1">The sequence shown here is derived from an EMBL/GenBank/DDBJ whole genome shotgun (WGS) entry which is preliminary data.</text>
</comment>
<organism evidence="1 2">
    <name type="scientific">Gulbenkiania mobilis</name>
    <dbReference type="NCBI Taxonomy" id="397457"/>
    <lineage>
        <taxon>Bacteria</taxon>
        <taxon>Pseudomonadati</taxon>
        <taxon>Pseudomonadota</taxon>
        <taxon>Betaproteobacteria</taxon>
        <taxon>Neisseriales</taxon>
        <taxon>Chromobacteriaceae</taxon>
        <taxon>Gulbenkiania</taxon>
    </lineage>
</organism>
<evidence type="ECO:0000313" key="2">
    <source>
        <dbReference type="Proteomes" id="UP000294801"/>
    </source>
</evidence>
<gene>
    <name evidence="1" type="ORF">EV669_102283</name>
</gene>
<dbReference type="InterPro" id="IPR036514">
    <property type="entry name" value="SGNH_hydro_sf"/>
</dbReference>
<protein>
    <recommendedName>
        <fullName evidence="3">SGNH hydrolase-type esterase domain-containing protein</fullName>
    </recommendedName>
</protein>